<feature type="region of interest" description="Disordered" evidence="1">
    <location>
        <begin position="1"/>
        <end position="119"/>
    </location>
</feature>
<evidence type="ECO:0000256" key="1">
    <source>
        <dbReference type="SAM" id="MobiDB-lite"/>
    </source>
</evidence>
<name>A0A917EES7_9RHOB</name>
<protein>
    <submittedName>
        <fullName evidence="2">Uncharacterized protein</fullName>
    </submittedName>
</protein>
<dbReference type="Proteomes" id="UP000612855">
    <property type="component" value="Unassembled WGS sequence"/>
</dbReference>
<comment type="caution">
    <text evidence="2">The sequence shown here is derived from an EMBL/GenBank/DDBJ whole genome shotgun (WGS) entry which is preliminary data.</text>
</comment>
<dbReference type="AlphaFoldDB" id="A0A917EES7"/>
<evidence type="ECO:0000313" key="3">
    <source>
        <dbReference type="Proteomes" id="UP000612855"/>
    </source>
</evidence>
<gene>
    <name evidence="2" type="ORF">GCM10011360_11670</name>
</gene>
<sequence length="180" mass="18163">MMENKMPSVTGTSSTTTATPQNHGQAKKAEREAAAQQETAETAPVQTTEQAPATTSGTETVTPAEGTQPTASGGTGTTSATPASSGGTVAASTNAASNGAGTADDAILPEPEPEDDGKVNAVDFARRAAIALQTREAAMALLDDMDLDSFRRVDTYAATAVSGYGARSEAAESRPVNQLA</sequence>
<feature type="compositionally biased region" description="Low complexity" evidence="1">
    <location>
        <begin position="8"/>
        <end position="19"/>
    </location>
</feature>
<keyword evidence="3" id="KW-1185">Reference proteome</keyword>
<reference evidence="3" key="1">
    <citation type="journal article" date="2019" name="Int. J. Syst. Evol. Microbiol.">
        <title>The Global Catalogue of Microorganisms (GCM) 10K type strain sequencing project: providing services to taxonomists for standard genome sequencing and annotation.</title>
        <authorList>
            <consortium name="The Broad Institute Genomics Platform"/>
            <consortium name="The Broad Institute Genome Sequencing Center for Infectious Disease"/>
            <person name="Wu L."/>
            <person name="Ma J."/>
        </authorList>
    </citation>
    <scope>NUCLEOTIDE SEQUENCE [LARGE SCALE GENOMIC DNA]</scope>
    <source>
        <strain evidence="3">CGMCC 1.12664</strain>
    </source>
</reference>
<feature type="compositionally biased region" description="Polar residues" evidence="1">
    <location>
        <begin position="52"/>
        <end position="61"/>
    </location>
</feature>
<organism evidence="2 3">
    <name type="scientific">Primorskyibacter flagellatus</name>
    <dbReference type="NCBI Taxonomy" id="1387277"/>
    <lineage>
        <taxon>Bacteria</taxon>
        <taxon>Pseudomonadati</taxon>
        <taxon>Pseudomonadota</taxon>
        <taxon>Alphaproteobacteria</taxon>
        <taxon>Rhodobacterales</taxon>
        <taxon>Roseobacteraceae</taxon>
        <taxon>Primorskyibacter</taxon>
    </lineage>
</organism>
<dbReference type="EMBL" id="BMFJ01000001">
    <property type="protein sequence ID" value="GGE24927.1"/>
    <property type="molecule type" value="Genomic_DNA"/>
</dbReference>
<feature type="compositionally biased region" description="Low complexity" evidence="1">
    <location>
        <begin position="34"/>
        <end position="51"/>
    </location>
</feature>
<evidence type="ECO:0000313" key="2">
    <source>
        <dbReference type="EMBL" id="GGE24927.1"/>
    </source>
</evidence>
<proteinExistence type="predicted"/>
<feature type="compositionally biased region" description="Low complexity" evidence="1">
    <location>
        <begin position="66"/>
        <end position="103"/>
    </location>
</feature>
<accession>A0A917EES7</accession>